<evidence type="ECO:0000256" key="5">
    <source>
        <dbReference type="ARBA" id="ARBA00022475"/>
    </source>
</evidence>
<keyword evidence="4 13" id="KW-0813">Transport</keyword>
<keyword evidence="8 13" id="KW-1133">Transmembrane helix</keyword>
<evidence type="ECO:0000259" key="16">
    <source>
        <dbReference type="Pfam" id="PF14849"/>
    </source>
</evidence>
<keyword evidence="5 13" id="KW-1003">Cell membrane</keyword>
<evidence type="ECO:0000256" key="6">
    <source>
        <dbReference type="ARBA" id="ARBA00022692"/>
    </source>
</evidence>
<dbReference type="InterPro" id="IPR047196">
    <property type="entry name" value="YidC_ALB_C"/>
</dbReference>
<keyword evidence="6 13" id="KW-0812">Transmembrane</keyword>
<feature type="domain" description="Membrane insertase YidC/Oxa/ALB C-terminal" evidence="15">
    <location>
        <begin position="397"/>
        <end position="600"/>
    </location>
</feature>
<gene>
    <name evidence="13" type="primary">yidC</name>
    <name evidence="17" type="ORF">BCF33_2395</name>
</gene>
<evidence type="ECO:0000313" key="17">
    <source>
        <dbReference type="EMBL" id="PRY93524.1"/>
    </source>
</evidence>
<evidence type="ECO:0000259" key="15">
    <source>
        <dbReference type="Pfam" id="PF02096"/>
    </source>
</evidence>
<dbReference type="RefSeq" id="WP_106161111.1">
    <property type="nucleotide sequence ID" value="NZ_PVTT01000002.1"/>
</dbReference>
<organism evidence="17 18">
    <name type="scientific">Hasllibacter halocynthiae</name>
    <dbReference type="NCBI Taxonomy" id="595589"/>
    <lineage>
        <taxon>Bacteria</taxon>
        <taxon>Pseudomonadati</taxon>
        <taxon>Pseudomonadota</taxon>
        <taxon>Alphaproteobacteria</taxon>
        <taxon>Rhodobacterales</taxon>
        <taxon>Roseobacteraceae</taxon>
        <taxon>Hasllibacter</taxon>
    </lineage>
</organism>
<comment type="similarity">
    <text evidence="2 13">Belongs to the OXA1/ALB3/YidC family. Type 1 subfamily.</text>
</comment>
<dbReference type="NCBIfam" id="NF002353">
    <property type="entry name" value="PRK01318.1-4"/>
    <property type="match status" value="1"/>
</dbReference>
<proteinExistence type="inferred from homology"/>
<dbReference type="InterPro" id="IPR028053">
    <property type="entry name" value="Membr_insert_YidC_N"/>
</dbReference>
<dbReference type="CDD" id="cd20070">
    <property type="entry name" value="5TM_YidC_Alb3"/>
    <property type="match status" value="1"/>
</dbReference>
<accession>A0A2T0X3T5</accession>
<evidence type="ECO:0000313" key="18">
    <source>
        <dbReference type="Proteomes" id="UP000238801"/>
    </source>
</evidence>
<reference evidence="17 18" key="1">
    <citation type="submission" date="2018-03" db="EMBL/GenBank/DDBJ databases">
        <title>Genomic Encyclopedia of Archaeal and Bacterial Type Strains, Phase II (KMG-II): from individual species to whole genera.</title>
        <authorList>
            <person name="Goeker M."/>
        </authorList>
    </citation>
    <scope>NUCLEOTIDE SEQUENCE [LARGE SCALE GENOMIC DNA]</scope>
    <source>
        <strain evidence="17 18">DSM 29318</strain>
    </source>
</reference>
<dbReference type="PRINTS" id="PR00701">
    <property type="entry name" value="60KDINNERMP"/>
</dbReference>
<evidence type="ECO:0000256" key="8">
    <source>
        <dbReference type="ARBA" id="ARBA00022989"/>
    </source>
</evidence>
<feature type="region of interest" description="Disordered" evidence="14">
    <location>
        <begin position="33"/>
        <end position="80"/>
    </location>
</feature>
<dbReference type="InterPro" id="IPR001708">
    <property type="entry name" value="YidC/ALB3/OXA1/COX18"/>
</dbReference>
<comment type="function">
    <text evidence="13">Required for the insertion and/or proper folding and/or complex formation of integral membrane proteins into the membrane. Involved in integration of membrane proteins that insert both dependently and independently of the Sec translocase complex, as well as at least some lipoproteins. Aids folding of multispanning membrane proteins.</text>
</comment>
<keyword evidence="18" id="KW-1185">Reference proteome</keyword>
<evidence type="ECO:0000256" key="7">
    <source>
        <dbReference type="ARBA" id="ARBA00022927"/>
    </source>
</evidence>
<dbReference type="InterPro" id="IPR028055">
    <property type="entry name" value="YidC/Oxa/ALB_C"/>
</dbReference>
<dbReference type="GO" id="GO:0032977">
    <property type="term" value="F:membrane insertase activity"/>
    <property type="evidence" value="ECO:0007669"/>
    <property type="project" value="InterPro"/>
</dbReference>
<evidence type="ECO:0000256" key="4">
    <source>
        <dbReference type="ARBA" id="ARBA00022448"/>
    </source>
</evidence>
<evidence type="ECO:0000256" key="2">
    <source>
        <dbReference type="ARBA" id="ARBA00010527"/>
    </source>
</evidence>
<dbReference type="Pfam" id="PF02096">
    <property type="entry name" value="60KD_IMP"/>
    <property type="match status" value="1"/>
</dbReference>
<dbReference type="InterPro" id="IPR038221">
    <property type="entry name" value="YidC_periplasmic_sf"/>
</dbReference>
<comment type="subunit">
    <text evidence="13">Interacts with the Sec translocase complex via SecD. Specifically interacts with transmembrane segments of nascent integral membrane proteins during membrane integration.</text>
</comment>
<dbReference type="Pfam" id="PF14849">
    <property type="entry name" value="YidC_periplas"/>
    <property type="match status" value="1"/>
</dbReference>
<feature type="transmembrane region" description="Helical" evidence="13">
    <location>
        <begin position="460"/>
        <end position="480"/>
    </location>
</feature>
<evidence type="ECO:0000256" key="1">
    <source>
        <dbReference type="ARBA" id="ARBA00004429"/>
    </source>
</evidence>
<keyword evidence="10 13" id="KW-0143">Chaperone</keyword>
<keyword evidence="7 13" id="KW-0653">Protein transport</keyword>
<dbReference type="NCBIfam" id="TIGR03593">
    <property type="entry name" value="yidC_nterm"/>
    <property type="match status" value="1"/>
</dbReference>
<feature type="transmembrane region" description="Helical" evidence="13">
    <location>
        <begin position="526"/>
        <end position="545"/>
    </location>
</feature>
<feature type="domain" description="Membrane insertase YidC N-terminal" evidence="16">
    <location>
        <begin position="80"/>
        <end position="385"/>
    </location>
</feature>
<comment type="subcellular location">
    <subcellularLocation>
        <location evidence="1">Cell inner membrane</location>
        <topology evidence="1">Multi-pass membrane protein</topology>
    </subcellularLocation>
    <subcellularLocation>
        <location evidence="13">Cell membrane</location>
        <topology evidence="13">Multi-pass membrane protein</topology>
    </subcellularLocation>
</comment>
<name>A0A2T0X3T5_9RHOB</name>
<dbReference type="HAMAP" id="MF_01810">
    <property type="entry name" value="YidC_type1"/>
    <property type="match status" value="1"/>
</dbReference>
<evidence type="ECO:0000256" key="14">
    <source>
        <dbReference type="SAM" id="MobiDB-lite"/>
    </source>
</evidence>
<evidence type="ECO:0000256" key="9">
    <source>
        <dbReference type="ARBA" id="ARBA00023136"/>
    </source>
</evidence>
<dbReference type="EMBL" id="PVTT01000002">
    <property type="protein sequence ID" value="PRY93524.1"/>
    <property type="molecule type" value="Genomic_DNA"/>
</dbReference>
<evidence type="ECO:0000256" key="12">
    <source>
        <dbReference type="ARBA" id="ARBA00033342"/>
    </source>
</evidence>
<dbReference type="Gene3D" id="2.70.98.90">
    <property type="match status" value="1"/>
</dbReference>
<dbReference type="CDD" id="cd19961">
    <property type="entry name" value="EcYidC-like_peri"/>
    <property type="match status" value="1"/>
</dbReference>
<feature type="transmembrane region" description="Helical" evidence="13">
    <location>
        <begin position="565"/>
        <end position="586"/>
    </location>
</feature>
<dbReference type="PANTHER" id="PTHR12428:SF65">
    <property type="entry name" value="CYTOCHROME C OXIDASE ASSEMBLY PROTEIN COX18, MITOCHONDRIAL"/>
    <property type="match status" value="1"/>
</dbReference>
<dbReference type="InterPro" id="IPR019998">
    <property type="entry name" value="Membr_insert_YidC"/>
</dbReference>
<feature type="transmembrane region" description="Helical" evidence="13">
    <location>
        <begin position="397"/>
        <end position="417"/>
    </location>
</feature>
<evidence type="ECO:0000256" key="11">
    <source>
        <dbReference type="ARBA" id="ARBA00033245"/>
    </source>
</evidence>
<keyword evidence="9 13" id="KW-0472">Membrane</keyword>
<protein>
    <recommendedName>
        <fullName evidence="3 13">Membrane protein insertase YidC</fullName>
    </recommendedName>
    <alternativeName>
        <fullName evidence="12 13">Foldase YidC</fullName>
    </alternativeName>
    <alternativeName>
        <fullName evidence="11 13">Membrane integrase YidC</fullName>
    </alternativeName>
    <alternativeName>
        <fullName evidence="13">Membrane protein YidC</fullName>
    </alternativeName>
</protein>
<evidence type="ECO:0000256" key="13">
    <source>
        <dbReference type="HAMAP-Rule" id="MF_01810"/>
    </source>
</evidence>
<dbReference type="PANTHER" id="PTHR12428">
    <property type="entry name" value="OXA1"/>
    <property type="match status" value="1"/>
</dbReference>
<evidence type="ECO:0000256" key="3">
    <source>
        <dbReference type="ARBA" id="ARBA00015325"/>
    </source>
</evidence>
<feature type="compositionally biased region" description="Low complexity" evidence="14">
    <location>
        <begin position="61"/>
        <end position="72"/>
    </location>
</feature>
<dbReference type="PRINTS" id="PR01900">
    <property type="entry name" value="YIDCPROTEIN"/>
</dbReference>
<sequence>MEENNNRNLIVATVLSTLVLLVWFVFFPPATPEEELPPEAPVPAAQVGVDGVAPTPGPVEGPGAPAQAGAGAPPAPGAPRVPIATPELTGSINLAGGRIDDLELTQYRETLDEDSPLVRLLSPVEDVGSYYALFGWAPTAALGTEAVPGPATPWRLVSGEALTPEAPVVLEWDNGAGLIFRRTIAVDEDFMFTVRQEVANATDAPVALAPYGLIAREGLPADLRGFFILHEGVVRMSDGELEEIDYDDMEDFPSDPREGGGTEPIEVGEAGWIGFTDQYWMTTLIPEDGPFLSVAKYVPNADIRTAEARLPTLSVAPGETGATTMRLFAGAKEWETIREYEAGRDLEGFGESLRYGLFGTEAGIYGFLDSIDWGWFFFLTKPIFFVLHELNLAIGNMGVAIIVLTLIIKAILLPLAYKSYVSMAKMKELQPEMEKVKERAGDDRQKLQQEMMKMYREKKVNPAAGCLPLLVQIPIFFSLYKVIFVTLELRHAPFFGPFQDLSAPDPTSIFNLFGLLPYGAPEPGTILALVFIGILPLLLGISMWLQQKLNPAPTDPTQAMVFAWLPWVFMFMLGGFASGLVVYWIANNTITFTQQYLIMRSQGMRPDVFGNIREGFRKRKVANEAGPPSGK</sequence>
<dbReference type="OrthoDB" id="9780552at2"/>
<dbReference type="AlphaFoldDB" id="A0A2T0X3T5"/>
<dbReference type="NCBIfam" id="TIGR03592">
    <property type="entry name" value="yidC_oxa1_cterm"/>
    <property type="match status" value="1"/>
</dbReference>
<evidence type="ECO:0000256" key="10">
    <source>
        <dbReference type="ARBA" id="ARBA00023186"/>
    </source>
</evidence>
<dbReference type="GO" id="GO:0015031">
    <property type="term" value="P:protein transport"/>
    <property type="evidence" value="ECO:0007669"/>
    <property type="project" value="UniProtKB-KW"/>
</dbReference>
<dbReference type="Proteomes" id="UP000238801">
    <property type="component" value="Unassembled WGS sequence"/>
</dbReference>
<dbReference type="GO" id="GO:0005886">
    <property type="term" value="C:plasma membrane"/>
    <property type="evidence" value="ECO:0007669"/>
    <property type="project" value="UniProtKB-SubCell"/>
</dbReference>
<dbReference type="GO" id="GO:0051205">
    <property type="term" value="P:protein insertion into membrane"/>
    <property type="evidence" value="ECO:0007669"/>
    <property type="project" value="TreeGrafter"/>
</dbReference>
<feature type="region of interest" description="Disordered" evidence="14">
    <location>
        <begin position="247"/>
        <end position="267"/>
    </location>
</feature>
<comment type="caution">
    <text evidence="17">The sequence shown here is derived from an EMBL/GenBank/DDBJ whole genome shotgun (WGS) entry which is preliminary data.</text>
</comment>